<dbReference type="HOGENOM" id="CLU_1060231_0_0_9"/>
<dbReference type="AlphaFoldDB" id="M1ZI03"/>
<dbReference type="InterPro" id="IPR003382">
    <property type="entry name" value="Flavoprotein"/>
</dbReference>
<protein>
    <recommendedName>
        <fullName evidence="1">Flavoprotein domain-containing protein</fullName>
    </recommendedName>
</protein>
<organism evidence="2 3">
    <name type="scientific">[Clostridium] ultunense Esp</name>
    <dbReference type="NCBI Taxonomy" id="1288971"/>
    <lineage>
        <taxon>Bacteria</taxon>
        <taxon>Bacillati</taxon>
        <taxon>Bacillota</taxon>
        <taxon>Tissierellia</taxon>
        <taxon>Tissierellales</taxon>
        <taxon>Tepidimicrobiaceae</taxon>
        <taxon>Schnuerera</taxon>
    </lineage>
</organism>
<dbReference type="Proteomes" id="UP000245423">
    <property type="component" value="Chromosome 1"/>
</dbReference>
<keyword evidence="3" id="KW-1185">Reference proteome</keyword>
<evidence type="ECO:0000313" key="3">
    <source>
        <dbReference type="Proteomes" id="UP000245423"/>
    </source>
</evidence>
<name>M1ZI03_9FIRM</name>
<dbReference type="SUPFAM" id="SSF52507">
    <property type="entry name" value="Homo-oligomeric flavin-containing Cys decarboxylases, HFCD"/>
    <property type="match status" value="1"/>
</dbReference>
<dbReference type="OrthoDB" id="1706434at2"/>
<gene>
    <name evidence="2" type="ORF">CUESP1_0963</name>
</gene>
<feature type="domain" description="Flavoprotein" evidence="1">
    <location>
        <begin position="29"/>
        <end position="141"/>
    </location>
</feature>
<evidence type="ECO:0000313" key="2">
    <source>
        <dbReference type="EMBL" id="SHD76339.1"/>
    </source>
</evidence>
<dbReference type="GO" id="GO:0003824">
    <property type="term" value="F:catalytic activity"/>
    <property type="evidence" value="ECO:0007669"/>
    <property type="project" value="InterPro"/>
</dbReference>
<dbReference type="RefSeq" id="WP_005588370.1">
    <property type="nucleotide sequence ID" value="NZ_LT669839.1"/>
</dbReference>
<reference evidence="2 3" key="1">
    <citation type="submission" date="2016-11" db="EMBL/GenBank/DDBJ databases">
        <authorList>
            <person name="Manzoor S."/>
        </authorList>
    </citation>
    <scope>NUCLEOTIDE SEQUENCE [LARGE SCALE GENOMIC DNA]</scope>
    <source>
        <strain evidence="2">Clostridium ultunense strain Esp</strain>
    </source>
</reference>
<evidence type="ECO:0000259" key="1">
    <source>
        <dbReference type="Pfam" id="PF02441"/>
    </source>
</evidence>
<dbReference type="EMBL" id="LT669839">
    <property type="protein sequence ID" value="SHD76339.1"/>
    <property type="molecule type" value="Genomic_DNA"/>
</dbReference>
<dbReference type="Gene3D" id="3.40.50.1950">
    <property type="entry name" value="Flavin prenyltransferase-like"/>
    <property type="match status" value="1"/>
</dbReference>
<sequence length="251" mass="28630">MVKNKITLNILADITKKIGKVDSTPSDNRILVVFTGSNIELDERIEELKQLKGKGIDFSLAFSFMGEKILNVESIINSLNPVEIYGEEDIFQLEKIVEKHSSIIGPNITMNTLSKVTLGMIDSFIPNIIWTFLYKEKPVYLDYTSVRNYLGAPSKNKEIKDIIENHIDKLKKIGAIEVEAVNYVKQILMKENRSILEKEDKENSSFNKVITERDLINYNLRESLILPKGTIITPLAKDRAKELGIKIEMEK</sequence>
<accession>M1ZI03</accession>
<dbReference type="InterPro" id="IPR036551">
    <property type="entry name" value="Flavin_trans-like"/>
</dbReference>
<proteinExistence type="predicted"/>
<dbReference type="Pfam" id="PF02441">
    <property type="entry name" value="Flavoprotein"/>
    <property type="match status" value="1"/>
</dbReference>